<reference evidence="1" key="2">
    <citation type="journal article" date="2018" name="Genome Announc.">
        <title>First Report of a Complete Genome Sequence of White spot syndrome virus from India.</title>
        <authorList>
            <person name="Vinaya Kumar K."/>
            <person name="Shekhar M.S."/>
            <person name="Otta S.K."/>
            <person name="Karthic K."/>
            <person name="Ashok Kumar J."/>
            <person name="Gopikrishna G."/>
            <person name="Vijayan K.K."/>
        </authorList>
    </citation>
    <scope>NUCLEOTIDE SEQUENCE</scope>
    <source>
        <strain evidence="1">IN_AP4RU</strain>
    </source>
</reference>
<proteinExistence type="predicted"/>
<dbReference type="EMBL" id="MG702567">
    <property type="protein sequence ID" value="AUO14933.1"/>
    <property type="molecule type" value="Genomic_DNA"/>
</dbReference>
<organism evidence="1">
    <name type="scientific">White spot syndrome virus</name>
    <dbReference type="NCBI Taxonomy" id="342409"/>
    <lineage>
        <taxon>Viruses</taxon>
        <taxon>Viruses incertae sedis</taxon>
        <taxon>Naldaviricetes</taxon>
        <taxon>Nimaviridae</taxon>
        <taxon>Whispovirus</taxon>
    </lineage>
</organism>
<evidence type="ECO:0000313" key="1">
    <source>
        <dbReference type="EMBL" id="AUO14933.1"/>
    </source>
</evidence>
<name>A0A2I6SBI7_9VIRU</name>
<sequence>MELNSDCKPEEWDNSLPGNRASKFFGLSSVSDNNRSFNLALDTLLASPAEICDLVTREMVKTSNDIVHNIGSNSNTDALQRAFKLVPQQ</sequence>
<dbReference type="Proteomes" id="UP000267352">
    <property type="component" value="Segment"/>
</dbReference>
<protein>
    <submittedName>
        <fullName evidence="1">WSSV063</fullName>
    </submittedName>
</protein>
<reference evidence="1" key="1">
    <citation type="submission" date="2017-12" db="EMBL/GenBank/DDBJ databases">
        <authorList>
            <person name="Katneni V.K."/>
            <person name="Shekhar M.S."/>
            <person name="Otta S.K."/>
            <person name="Karthic K."/>
            <person name="Jangam A.K."/>
            <person name="Gopikrishna G."/>
            <person name="Vijayan K.K."/>
        </authorList>
    </citation>
    <scope>NUCLEOTIDE SEQUENCE [LARGE SCALE GENOMIC DNA]</scope>
    <source>
        <strain evidence="1">IN_AP4RU</strain>
    </source>
</reference>
<accession>A0A2I6SBI7</accession>